<keyword evidence="9" id="KW-0472">Membrane</keyword>
<sequence length="413" mass="45444">MADDDDLPGGDDDAMDDDWAAALAEQGAGSGSEDPALADEWGAALAEQGSAAAASDMAAEWATMIDESTDDDSPDMAGADRILNQDEIDQLLGFSLHELSASGAGGIRAIVDSGVVSYERLPMLEIIFDRMVRLLSTSLRNFFQDNVEVTLDNIRSVRFGDYLNSIPLPVQLAVFRAEAWENSGLVTIESNLAYSTLDLLLGGKRGSQDTRLDGRPFTTIEMQLVKRMVEIVLGDLQVSFAPIANVEFDVDRIETNPRFATITRPANAAILIDLKLDMEGRGGLLQILFPYATIEPIRDLLLQSFMGEKLGRDAVWESHLATEIWQSDFEVKAVLHEMRLPLRQVMKLEVGDTLMFDARPSDLVTLQCGDWRLTQGRVGRYEDKIAVQIARPMRRARTTLAAFEASAKNQSEA</sequence>
<dbReference type="PATRIC" id="fig|1653334.4.peg.497"/>
<evidence type="ECO:0000259" key="14">
    <source>
        <dbReference type="Pfam" id="PF01052"/>
    </source>
</evidence>
<dbReference type="InterPro" id="IPR036429">
    <property type="entry name" value="SpoA-like_sf"/>
</dbReference>
<comment type="function">
    <text evidence="11">FliM is one of three proteins (FliG, FliN, FliM) that forms the rotor-mounted switch complex (C ring), located at the base of the basal body. This complex interacts with the CheY and CheZ chemotaxis proteins, in addition to contacting components of the motor that determine the direction of flagellar rotation.</text>
</comment>
<dbReference type="OrthoDB" id="9806941at2"/>
<evidence type="ECO:0000256" key="13">
    <source>
        <dbReference type="SAM" id="MobiDB-lite"/>
    </source>
</evidence>
<evidence type="ECO:0000256" key="4">
    <source>
        <dbReference type="ARBA" id="ARBA00021898"/>
    </source>
</evidence>
<evidence type="ECO:0000256" key="6">
    <source>
        <dbReference type="ARBA" id="ARBA00022500"/>
    </source>
</evidence>
<dbReference type="NCBIfam" id="TIGR01397">
    <property type="entry name" value="fliM_switch"/>
    <property type="match status" value="1"/>
</dbReference>
<proteinExistence type="inferred from homology"/>
<comment type="caution">
    <text evidence="15">The sequence shown here is derived from an EMBL/GenBank/DDBJ whole genome shotgun (WGS) entry which is preliminary data.</text>
</comment>
<dbReference type="InterPro" id="IPR028976">
    <property type="entry name" value="CheC-like_sf"/>
</dbReference>
<evidence type="ECO:0000256" key="11">
    <source>
        <dbReference type="ARBA" id="ARBA00025044"/>
    </source>
</evidence>
<dbReference type="EMBL" id="FMBM01000001">
    <property type="protein sequence ID" value="SCC79834.1"/>
    <property type="molecule type" value="Genomic_DNA"/>
</dbReference>
<evidence type="ECO:0000256" key="1">
    <source>
        <dbReference type="ARBA" id="ARBA00004117"/>
    </source>
</evidence>
<evidence type="ECO:0000256" key="10">
    <source>
        <dbReference type="ARBA" id="ARBA00023143"/>
    </source>
</evidence>
<dbReference type="InterPro" id="IPR001689">
    <property type="entry name" value="Flag_FliM"/>
</dbReference>
<dbReference type="SUPFAM" id="SSF101801">
    <property type="entry name" value="Surface presentation of antigens (SPOA)"/>
    <property type="match status" value="1"/>
</dbReference>
<name>A0A0N8KDW8_9HYPH</name>
<dbReference type="RefSeq" id="WP_074443969.1">
    <property type="nucleotide sequence ID" value="NZ_FMBM01000001.1"/>
</dbReference>
<keyword evidence="5" id="KW-1003">Cell membrane</keyword>
<evidence type="ECO:0000256" key="12">
    <source>
        <dbReference type="NCBIfam" id="TIGR01397"/>
    </source>
</evidence>
<dbReference type="Proteomes" id="UP000182800">
    <property type="component" value="Unassembled WGS sequence"/>
</dbReference>
<dbReference type="EMBL" id="LJSX01000023">
    <property type="protein sequence ID" value="KPQ09698.1"/>
    <property type="molecule type" value="Genomic_DNA"/>
</dbReference>
<dbReference type="GO" id="GO:0050918">
    <property type="term" value="P:positive chemotaxis"/>
    <property type="evidence" value="ECO:0007669"/>
    <property type="project" value="TreeGrafter"/>
</dbReference>
<keyword evidence="18" id="KW-1185">Reference proteome</keyword>
<evidence type="ECO:0000313" key="18">
    <source>
        <dbReference type="Proteomes" id="UP000182800"/>
    </source>
</evidence>
<dbReference type="GO" id="GO:0071978">
    <property type="term" value="P:bacterial-type flagellum-dependent swarming motility"/>
    <property type="evidence" value="ECO:0007669"/>
    <property type="project" value="TreeGrafter"/>
</dbReference>
<gene>
    <name evidence="15" type="primary">fliM-2</name>
    <name evidence="16" type="ORF">GA0071312_1192</name>
    <name evidence="15" type="ORF">HLUCCO17_13730</name>
</gene>
<reference evidence="15 17" key="1">
    <citation type="submission" date="2015-09" db="EMBL/GenBank/DDBJ databases">
        <title>Identification and resolution of microdiversity through metagenomic sequencing of parallel consortia.</title>
        <authorList>
            <person name="Nelson W.C."/>
            <person name="Romine M.F."/>
            <person name="Lindemann S.R."/>
        </authorList>
    </citation>
    <scope>NUCLEOTIDE SEQUENCE [LARGE SCALE GENOMIC DNA]</scope>
    <source>
        <strain evidence="15">HL-109</strain>
    </source>
</reference>
<keyword evidence="7" id="KW-0997">Cell inner membrane</keyword>
<dbReference type="PANTHER" id="PTHR30034:SF3">
    <property type="entry name" value="FLAGELLAR MOTOR SWITCH PROTEIN FLIM"/>
    <property type="match status" value="1"/>
</dbReference>
<evidence type="ECO:0000256" key="7">
    <source>
        <dbReference type="ARBA" id="ARBA00022519"/>
    </source>
</evidence>
<evidence type="ECO:0000256" key="5">
    <source>
        <dbReference type="ARBA" id="ARBA00022475"/>
    </source>
</evidence>
<dbReference type="SUPFAM" id="SSF103039">
    <property type="entry name" value="CheC-like"/>
    <property type="match status" value="1"/>
</dbReference>
<dbReference type="GO" id="GO:0003774">
    <property type="term" value="F:cytoskeletal motor activity"/>
    <property type="evidence" value="ECO:0007669"/>
    <property type="project" value="InterPro"/>
</dbReference>
<dbReference type="Pfam" id="PF01052">
    <property type="entry name" value="FliMN_C"/>
    <property type="match status" value="1"/>
</dbReference>
<evidence type="ECO:0000256" key="8">
    <source>
        <dbReference type="ARBA" id="ARBA00022779"/>
    </source>
</evidence>
<keyword evidence="10" id="KW-0975">Bacterial flagellum</keyword>
<evidence type="ECO:0000256" key="9">
    <source>
        <dbReference type="ARBA" id="ARBA00023136"/>
    </source>
</evidence>
<evidence type="ECO:0000256" key="2">
    <source>
        <dbReference type="ARBA" id="ARBA00004417"/>
    </source>
</evidence>
<dbReference type="Gene3D" id="3.40.1550.10">
    <property type="entry name" value="CheC-like"/>
    <property type="match status" value="1"/>
</dbReference>
<protein>
    <recommendedName>
        <fullName evidence="4 12">Flagellar motor switch protein FliM</fullName>
    </recommendedName>
</protein>
<dbReference type="Gene3D" id="2.30.330.10">
    <property type="entry name" value="SpoA-like"/>
    <property type="match status" value="1"/>
</dbReference>
<evidence type="ECO:0000313" key="16">
    <source>
        <dbReference type="EMBL" id="SCC79834.1"/>
    </source>
</evidence>
<keyword evidence="15" id="KW-0969">Cilium</keyword>
<dbReference type="PRINTS" id="PR00955">
    <property type="entry name" value="FLGMOTORFLIM"/>
</dbReference>
<evidence type="ECO:0000313" key="17">
    <source>
        <dbReference type="Proteomes" id="UP000050497"/>
    </source>
</evidence>
<evidence type="ECO:0000256" key="3">
    <source>
        <dbReference type="ARBA" id="ARBA00011049"/>
    </source>
</evidence>
<comment type="similarity">
    <text evidence="3">Belongs to the FliM family.</text>
</comment>
<dbReference type="GO" id="GO:0009425">
    <property type="term" value="C:bacterial-type flagellum basal body"/>
    <property type="evidence" value="ECO:0007669"/>
    <property type="project" value="UniProtKB-SubCell"/>
</dbReference>
<dbReference type="PANTHER" id="PTHR30034">
    <property type="entry name" value="FLAGELLAR MOTOR SWITCH PROTEIN FLIM"/>
    <property type="match status" value="1"/>
</dbReference>
<keyword evidence="15" id="KW-0282">Flagellum</keyword>
<organism evidence="15 17">
    <name type="scientific">Saliniramus fredricksonii</name>
    <dbReference type="NCBI Taxonomy" id="1653334"/>
    <lineage>
        <taxon>Bacteria</taxon>
        <taxon>Pseudomonadati</taxon>
        <taxon>Pseudomonadota</taxon>
        <taxon>Alphaproteobacteria</taxon>
        <taxon>Hyphomicrobiales</taxon>
        <taxon>Salinarimonadaceae</taxon>
        <taxon>Saliniramus</taxon>
    </lineage>
</organism>
<feature type="domain" description="Flagellar motor switch protein FliN-like C-terminal" evidence="14">
    <location>
        <begin position="323"/>
        <end position="392"/>
    </location>
</feature>
<dbReference type="STRING" id="1653334.GA0071312_1192"/>
<reference evidence="16 18" key="2">
    <citation type="submission" date="2016-08" db="EMBL/GenBank/DDBJ databases">
        <authorList>
            <person name="Varghese N."/>
            <person name="Submissions Spin"/>
        </authorList>
    </citation>
    <scope>NUCLEOTIDE SEQUENCE [LARGE SCALE GENOMIC DNA]</scope>
    <source>
        <strain evidence="16 18">HL-109</strain>
    </source>
</reference>
<evidence type="ECO:0000313" key="15">
    <source>
        <dbReference type="EMBL" id="KPQ09698.1"/>
    </source>
</evidence>
<dbReference type="GO" id="GO:0005886">
    <property type="term" value="C:plasma membrane"/>
    <property type="evidence" value="ECO:0007669"/>
    <property type="project" value="UniProtKB-SubCell"/>
</dbReference>
<dbReference type="Proteomes" id="UP000050497">
    <property type="component" value="Unassembled WGS sequence"/>
</dbReference>
<dbReference type="InterPro" id="IPR001543">
    <property type="entry name" value="FliN-like_C"/>
</dbReference>
<dbReference type="CDD" id="cd17908">
    <property type="entry name" value="FliM"/>
    <property type="match status" value="1"/>
</dbReference>
<dbReference type="Pfam" id="PF02154">
    <property type="entry name" value="FliM"/>
    <property type="match status" value="1"/>
</dbReference>
<dbReference type="AlphaFoldDB" id="A0A0N8KDW8"/>
<keyword evidence="15" id="KW-0966">Cell projection</keyword>
<keyword evidence="6" id="KW-0145">Chemotaxis</keyword>
<accession>A0A0N8KDW8</accession>
<comment type="subcellular location">
    <subcellularLocation>
        <location evidence="1">Bacterial flagellum basal body</location>
    </subcellularLocation>
    <subcellularLocation>
        <location evidence="2">Cell inner membrane</location>
        <topology evidence="2">Peripheral membrane protein</topology>
    </subcellularLocation>
</comment>
<feature type="compositionally biased region" description="Acidic residues" evidence="13">
    <location>
        <begin position="1"/>
        <end position="19"/>
    </location>
</feature>
<feature type="region of interest" description="Disordered" evidence="13">
    <location>
        <begin position="1"/>
        <end position="39"/>
    </location>
</feature>
<keyword evidence="8" id="KW-0283">Flagellar rotation</keyword>